<reference evidence="2 3" key="1">
    <citation type="journal article" date="2013" name="PLoS ONE">
        <title>Poles Apart: Arctic and Antarctic Octadecabacter strains Share High Genome Plasticity and a New Type of Xanthorhodopsin.</title>
        <authorList>
            <person name="Vollmers J."/>
            <person name="Voget S."/>
            <person name="Dietrich S."/>
            <person name="Gollnow K."/>
            <person name="Smits M."/>
            <person name="Meyer K."/>
            <person name="Brinkhoff T."/>
            <person name="Simon M."/>
            <person name="Daniel R."/>
        </authorList>
    </citation>
    <scope>NUCLEOTIDE SEQUENCE [LARGE SCALE GENOMIC DNA]</scope>
    <source>
        <strain evidence="2 3">307</strain>
    </source>
</reference>
<dbReference type="InterPro" id="IPR028992">
    <property type="entry name" value="Hedgehog/Intein_dom"/>
</dbReference>
<dbReference type="eggNOG" id="COG2373">
    <property type="taxonomic scope" value="Bacteria"/>
</dbReference>
<dbReference type="SUPFAM" id="SSF51120">
    <property type="entry name" value="beta-Roll"/>
    <property type="match status" value="2"/>
</dbReference>
<dbReference type="STRING" id="391626.OAN307_c42750"/>
<dbReference type="eggNOG" id="COG2931">
    <property type="taxonomic scope" value="Bacteria"/>
</dbReference>
<evidence type="ECO:0000313" key="2">
    <source>
        <dbReference type="EMBL" id="AGI69668.1"/>
    </source>
</evidence>
<dbReference type="OrthoDB" id="6305173at2"/>
<dbReference type="Gene3D" id="2.60.40.10">
    <property type="entry name" value="Immunoglobulins"/>
    <property type="match status" value="9"/>
</dbReference>
<dbReference type="KEGG" id="oat:OAN307_c42750"/>
<dbReference type="InterPro" id="IPR013783">
    <property type="entry name" value="Ig-like_fold"/>
</dbReference>
<dbReference type="InterPro" id="IPR036844">
    <property type="entry name" value="Hint_dom_sf"/>
</dbReference>
<dbReference type="InterPro" id="IPR001343">
    <property type="entry name" value="Hemolysn_Ca-bd"/>
</dbReference>
<feature type="domain" description="Hedgehog/Intein (Hint)" evidence="1">
    <location>
        <begin position="1580"/>
        <end position="1725"/>
    </location>
</feature>
<dbReference type="Pfam" id="PF00353">
    <property type="entry name" value="HemolysinCabind"/>
    <property type="match status" value="5"/>
</dbReference>
<dbReference type="PROSITE" id="PS00330">
    <property type="entry name" value="HEMOLYSIN_CALCIUM"/>
    <property type="match status" value="1"/>
</dbReference>
<dbReference type="InterPro" id="IPR018511">
    <property type="entry name" value="Hemolysin-typ_Ca-bd_CS"/>
</dbReference>
<dbReference type="Proteomes" id="UP000005307">
    <property type="component" value="Chromosome"/>
</dbReference>
<dbReference type="GO" id="GO:0005509">
    <property type="term" value="F:calcium ion binding"/>
    <property type="evidence" value="ECO:0007669"/>
    <property type="project" value="InterPro"/>
</dbReference>
<dbReference type="Pfam" id="PF13403">
    <property type="entry name" value="Hint_2"/>
    <property type="match status" value="1"/>
</dbReference>
<gene>
    <name evidence="2" type="ORF">OAN307_c42750</name>
</gene>
<dbReference type="Gene3D" id="2.150.10.10">
    <property type="entry name" value="Serralysin-like metalloprotease, C-terminal"/>
    <property type="match status" value="2"/>
</dbReference>
<protein>
    <recommendedName>
        <fullName evidence="1">Hedgehog/Intein (Hint) domain-containing protein</fullName>
    </recommendedName>
</protein>
<dbReference type="HOGENOM" id="CLU_238272_0_0_5"/>
<accession>M9RD30</accession>
<evidence type="ECO:0000313" key="3">
    <source>
        <dbReference type="Proteomes" id="UP000005307"/>
    </source>
</evidence>
<keyword evidence="3" id="KW-1185">Reference proteome</keyword>
<proteinExistence type="predicted"/>
<evidence type="ECO:0000259" key="1">
    <source>
        <dbReference type="Pfam" id="PF13403"/>
    </source>
</evidence>
<dbReference type="EMBL" id="CP003740">
    <property type="protein sequence ID" value="AGI69668.1"/>
    <property type="molecule type" value="Genomic_DNA"/>
</dbReference>
<dbReference type="Gene3D" id="2.170.16.10">
    <property type="entry name" value="Hedgehog/Intein (Hint) domain"/>
    <property type="match status" value="1"/>
</dbReference>
<dbReference type="RefSeq" id="WP_015501589.1">
    <property type="nucleotide sequence ID" value="NC_020911.1"/>
</dbReference>
<organism evidence="2 3">
    <name type="scientific">Octadecabacter antarcticus 307</name>
    <dbReference type="NCBI Taxonomy" id="391626"/>
    <lineage>
        <taxon>Bacteria</taxon>
        <taxon>Pseudomonadati</taxon>
        <taxon>Pseudomonadota</taxon>
        <taxon>Alphaproteobacteria</taxon>
        <taxon>Rhodobacterales</taxon>
        <taxon>Roseobacteraceae</taxon>
        <taxon>Octadecabacter</taxon>
    </lineage>
</organism>
<dbReference type="SUPFAM" id="SSF51294">
    <property type="entry name" value="Hedgehog/intein (Hint) domain"/>
    <property type="match status" value="1"/>
</dbReference>
<name>M9RD30_9RHOB</name>
<dbReference type="InterPro" id="IPR011049">
    <property type="entry name" value="Serralysin-like_metalloprot_C"/>
</dbReference>
<sequence>MVDRRVPDDFDTIEDALELAQYGDVIVLAENYYGPEDVNVSVSGITITGPATATGINLFLEAGVKDFVLLGEAPINVTDTPKDTTSLNESNNISGNDGDNTITLTGGIDVVDGGDGPGTDWLVVDYSWATVAITGTATSFEVAGNSITYSSFEHFKVLGGTAADQITLSSGNNYIDAGEGANSISAGNGDNVIKTGATADSITVGAGNNSIFAGGGVNTIITGAGNNLVSTGDAADTVTTGGGNDIIKDTGGAGTVTAAAGHDRLILDYSELTAAVTNTLTGAEPSYGGIIAGTTFSGVEEFHVTGSSNNDNILTGAGSDVLDGGAGADTLTSGGGSDVIYGGVGDVVDGGEDDGTDLNDFDVLVLNDFGDYRIDYATVDGDVDTESGIVVQLADGIETGSVEFTGIESIEFTNNIVTTSENTQLVGNLPLTADTTVTTFAMGNITGDAGSAVSRTEGVLEIEADGSYIFTPASNYNGPAPVINYTDSDGVISSLRINVSPADESATLDTTAPDAPTVSIAEDTDNDGLISGGESSGQVDVTIALPAGAVAGDRLTITNPDTGTTAVDLSAADITAGDVSVTYDVPAEGGTMTVSAVITDAAGNTSAAGSDSATLDTTAPDAPTVSIAEDTDNDGLISGGESSGQVDVTIALPAGAVAGDRLTITNPDTGTTAVDLSAADITAGDVSVTYDVPAEGGTMTVSAVITDAAGNTSAAGSDSATLDTTAPDAPTVSIAEDTDNDGLISGGESSGQVDVTIALPAGAVAGDRLTITNPDTGTTAVDLSAADITAGDVSVTYDVPAEGGTMTVSAVITDAAGNTSAAGSDSATLDTTAPDAPTVSIAEDTDNDGLISGGESSGQVDVTIALPAGAVAGDRLTITNPDTGTTAVDLSAADITAGDVSVTYDVPAEGGTMTVSAVITDAAGNTSAAGSDSATLDTTAPDAPTVSIAEDTDNDGLISGGESSGQVDVTIALPAGAVAGDRLTITNPDTGTTAVDLSAADITAGDVSVTYDVPAEGGTMTVSAVITDAAGNTSAAGSDSATLDTTAPDAPTVSIAEDTDNDGLISGGESSGQVDVTIALPAGAVAGDRLTITNPDTGTTAVDLSAADITAGDVSVTYDVPAEGGTMTVSAVITDAAGNTSAAGSDSATLDTTAPDAPTVSIAEDTDNDGLISGGESSGQVDVTIALPAGAVAGDRLTITNPDTGTTAVDLSAADITAGDVSVTYDVPAEGGTMTVSAVITDAAGNTSAAGSDSATLDTTAPDAPTVSIAEDTDNDGLISGGESSGQVDVTIALPAGAVAGDRLTITNPDTGTTAVDLSAADITAGDVSVTYDVPAEGGTMTVSAVITDAAGNTSAAGSDSATLDTTAPDAPTVSIAEDTDNDGLISGGESSGQVDVTIALPAGAVAGDRLTITNPDTGTTAVDLSAADITAGDVSVTYDVPAEGGTMTVSAVITDAAGNTSAAGSDSATLDTTASDAPTVSIAEDTDNDGLISGGESSGQVDVTIALPAGAVAGDRLTITNPDTGTTAVDLSAADITAGDVSVTYDVPAEGGTMTVSAVITDAAGNTSAAGSDSSGVNCFAEGTLITTAGGEIPIEDLQVGDLIQTLDRGLQPLRWIGHRHLDARELAEKENLCPIRISQNVIGHENCDRDLVVSPQHRVLIASRVAERMFGSTEVIVAAKHLLAIEGVDIATDLKHVTYFHILLDEHAIVYANKVPAESLYLGYQAQLSLSVAGRAEIFALFPEVASPSFIPTSCRPIIGNKRARKLAQRHMKNNKSLLHALSDVSAYGSK</sequence>